<dbReference type="EMBL" id="VAWE01000001">
    <property type="protein sequence ID" value="TLQ47521.1"/>
    <property type="molecule type" value="Genomic_DNA"/>
</dbReference>
<dbReference type="AlphaFoldDB" id="A0A5R9EBG5"/>
<feature type="region of interest" description="Disordered" evidence="2">
    <location>
        <begin position="1"/>
        <end position="22"/>
    </location>
</feature>
<proteinExistence type="inferred from homology"/>
<comment type="similarity">
    <text evidence="1">Belongs to the universal stress protein A family.</text>
</comment>
<evidence type="ECO:0000313" key="4">
    <source>
        <dbReference type="EMBL" id="TLQ47521.1"/>
    </source>
</evidence>
<dbReference type="InterPro" id="IPR006015">
    <property type="entry name" value="Universal_stress_UspA"/>
</dbReference>
<evidence type="ECO:0000256" key="2">
    <source>
        <dbReference type="SAM" id="MobiDB-lite"/>
    </source>
</evidence>
<accession>A0A5R9EBG5</accession>
<dbReference type="PANTHER" id="PTHR46268">
    <property type="entry name" value="STRESS RESPONSE PROTEIN NHAX"/>
    <property type="match status" value="1"/>
</dbReference>
<evidence type="ECO:0000259" key="3">
    <source>
        <dbReference type="Pfam" id="PF00582"/>
    </source>
</evidence>
<dbReference type="OrthoDB" id="3404132at2"/>
<comment type="caution">
    <text evidence="4">The sequence shown here is derived from an EMBL/GenBank/DDBJ whole genome shotgun (WGS) entry which is preliminary data.</text>
</comment>
<feature type="domain" description="UspA" evidence="3">
    <location>
        <begin position="59"/>
        <end position="194"/>
    </location>
</feature>
<feature type="domain" description="UspA" evidence="3">
    <location>
        <begin position="205"/>
        <end position="334"/>
    </location>
</feature>
<dbReference type="SUPFAM" id="SSF52402">
    <property type="entry name" value="Adenine nucleotide alpha hydrolases-like"/>
    <property type="match status" value="2"/>
</dbReference>
<feature type="compositionally biased region" description="Polar residues" evidence="2">
    <location>
        <begin position="8"/>
        <end position="22"/>
    </location>
</feature>
<dbReference type="CDD" id="cd00293">
    <property type="entry name" value="USP-like"/>
    <property type="match status" value="1"/>
</dbReference>
<name>A0A5R9EBG5_9ACTN</name>
<dbReference type="Proteomes" id="UP000305921">
    <property type="component" value="Unassembled WGS sequence"/>
</dbReference>
<gene>
    <name evidence="4" type="ORF">FEF34_35330</name>
</gene>
<dbReference type="PRINTS" id="PR01438">
    <property type="entry name" value="UNVRSLSTRESS"/>
</dbReference>
<protein>
    <submittedName>
        <fullName evidence="4">Universal stress protein</fullName>
    </submittedName>
</protein>
<dbReference type="Gene3D" id="3.40.50.620">
    <property type="entry name" value="HUPs"/>
    <property type="match status" value="2"/>
</dbReference>
<evidence type="ECO:0000256" key="1">
    <source>
        <dbReference type="ARBA" id="ARBA00008791"/>
    </source>
</evidence>
<dbReference type="PANTHER" id="PTHR46268:SF6">
    <property type="entry name" value="UNIVERSAL STRESS PROTEIN UP12"/>
    <property type="match status" value="1"/>
</dbReference>
<evidence type="ECO:0000313" key="5">
    <source>
        <dbReference type="Proteomes" id="UP000305921"/>
    </source>
</evidence>
<dbReference type="InterPro" id="IPR006016">
    <property type="entry name" value="UspA"/>
</dbReference>
<organism evidence="4 5">
    <name type="scientific">Streptomyces marianii</name>
    <dbReference type="NCBI Taxonomy" id="1817406"/>
    <lineage>
        <taxon>Bacteria</taxon>
        <taxon>Bacillati</taxon>
        <taxon>Actinomycetota</taxon>
        <taxon>Actinomycetes</taxon>
        <taxon>Kitasatosporales</taxon>
        <taxon>Streptomycetaceae</taxon>
        <taxon>Streptomyces</taxon>
    </lineage>
</organism>
<sequence length="339" mass="35357">MVPADRSAGTNSSPDWAGRSSSRALTLRNVQMPASSGGAGTRSQAAGGAMTSDGGALPIMYGVDAAQPAEAALDWAADEAARRGARLHLVHAVLPVTHHVRGVEETAHHKAMHTLGEEALDKAAARARERHPQLDVTVSAEPGNPAAVLVRKSGHAQSVVLGSRHLGRLAQLLSAASTVVPVSAHAACPVVVVPEGERTVEEPPRVVVGVDDSESADAAVDYACGVAARSGASVHAVWAWQRPRFGFWDEEAAMEACERHLYAATERRSATWADVPLSREVLPGHPVDVLAGVAERALALVVGRRGREGFAGMRLGSVPHGLLHQASCPVVIVPPARPV</sequence>
<keyword evidence="5" id="KW-1185">Reference proteome</keyword>
<reference evidence="4 5" key="1">
    <citation type="submission" date="2019-05" db="EMBL/GenBank/DDBJ databases">
        <title>Streptomyces marianii sp. nov., a novel marine actinomycete from southern coast of India.</title>
        <authorList>
            <person name="Iniyan A.M."/>
            <person name="Wink J."/>
            <person name="Ramprasad E."/>
            <person name="Ramana C.V."/>
            <person name="Bunk B."/>
            <person name="Sproer C."/>
            <person name="Joseph F.-J.R.S."/>
            <person name="Vincent S.G.P."/>
        </authorList>
    </citation>
    <scope>NUCLEOTIDE SEQUENCE [LARGE SCALE GENOMIC DNA]</scope>
    <source>
        <strain evidence="4 5">ICN19</strain>
    </source>
</reference>
<dbReference type="InterPro" id="IPR014729">
    <property type="entry name" value="Rossmann-like_a/b/a_fold"/>
</dbReference>
<dbReference type="Pfam" id="PF00582">
    <property type="entry name" value="Usp"/>
    <property type="match status" value="2"/>
</dbReference>